<comment type="caution">
    <text evidence="2">The sequence shown here is derived from an EMBL/GenBank/DDBJ whole genome shotgun (WGS) entry which is preliminary data.</text>
</comment>
<keyword evidence="3" id="KW-1185">Reference proteome</keyword>
<protein>
    <recommendedName>
        <fullName evidence="4">ESX-1 secretion-associated protein EspA/EspE-like domain-containing protein</fullName>
    </recommendedName>
</protein>
<dbReference type="Proteomes" id="UP000465240">
    <property type="component" value="Unassembled WGS sequence"/>
</dbReference>
<feature type="compositionally biased region" description="Gly residues" evidence="1">
    <location>
        <begin position="362"/>
        <end position="408"/>
    </location>
</feature>
<evidence type="ECO:0000256" key="1">
    <source>
        <dbReference type="SAM" id="MobiDB-lite"/>
    </source>
</evidence>
<proteinExistence type="predicted"/>
<evidence type="ECO:0000313" key="3">
    <source>
        <dbReference type="Proteomes" id="UP000465240"/>
    </source>
</evidence>
<feature type="region of interest" description="Disordered" evidence="1">
    <location>
        <begin position="319"/>
        <end position="420"/>
    </location>
</feature>
<gene>
    <name evidence="2" type="ORF">MPRG_65600</name>
</gene>
<accession>A0ABQ1CFT2</accession>
<feature type="compositionally biased region" description="Pro residues" evidence="1">
    <location>
        <begin position="332"/>
        <end position="342"/>
    </location>
</feature>
<feature type="compositionally biased region" description="Low complexity" evidence="1">
    <location>
        <begin position="343"/>
        <end position="361"/>
    </location>
</feature>
<sequence>MTPTKSQILSTNPHRVLDLLDDWLRTIDTLDQQAETYNRYTQRPGGSSWEGMTAEATQTRAGQDYRAVASLRACVERATTQIRNTVTSTLMPPLSNAQQIIANAEASPGVTVNEDLSITYTPPAGTSQETADANNKVVAAAAAELKESAQEWWSAENQVAQQIRDAQSAISNAANFGPTAPHFSRRARIQTVDRHWKQDPAQPTPNPAADLGLPDYQPGSLSNDEARAVYTQGELNMRQLNERLTQLGLNPEQRAKIMFDQRNSLRTWVRDLMSNRTRAAELAASEPNMTYEQIIAKNQAKGLVGNNLYNAIIDSSTRSRASVNDSMGIDPQRPPPLPPVRPSAPIEGAPAAEPRLEPPAAGRGGPTGPEGGTGSPRAGGVGPNAGAGGTLGGGGGAGGARGGGGGGIMRPFPEPGMPQW</sequence>
<name>A0ABQ1CFT2_9MYCO</name>
<reference evidence="2 3" key="1">
    <citation type="journal article" date="2019" name="Emerg. Microbes Infect.">
        <title>Comprehensive subspecies identification of 175 nontuberculous mycobacteria species based on 7547 genomic profiles.</title>
        <authorList>
            <person name="Matsumoto Y."/>
            <person name="Kinjo T."/>
            <person name="Motooka D."/>
            <person name="Nabeya D."/>
            <person name="Jung N."/>
            <person name="Uechi K."/>
            <person name="Horii T."/>
            <person name="Iida T."/>
            <person name="Fujita J."/>
            <person name="Nakamura S."/>
        </authorList>
    </citation>
    <scope>NUCLEOTIDE SEQUENCE [LARGE SCALE GENOMIC DNA]</scope>
    <source>
        <strain evidence="2 3">JCM 18565</strain>
    </source>
</reference>
<organism evidence="2 3">
    <name type="scientific">Mycobacterium paragordonae</name>
    <dbReference type="NCBI Taxonomy" id="1389713"/>
    <lineage>
        <taxon>Bacteria</taxon>
        <taxon>Bacillati</taxon>
        <taxon>Actinomycetota</taxon>
        <taxon>Actinomycetes</taxon>
        <taxon>Mycobacteriales</taxon>
        <taxon>Mycobacteriaceae</taxon>
        <taxon>Mycobacterium</taxon>
    </lineage>
</organism>
<dbReference type="EMBL" id="BLKX01000004">
    <property type="protein sequence ID" value="GFG83284.1"/>
    <property type="molecule type" value="Genomic_DNA"/>
</dbReference>
<evidence type="ECO:0000313" key="2">
    <source>
        <dbReference type="EMBL" id="GFG83284.1"/>
    </source>
</evidence>
<evidence type="ECO:0008006" key="4">
    <source>
        <dbReference type="Google" id="ProtNLM"/>
    </source>
</evidence>